<dbReference type="EMBL" id="WNKW01000001">
    <property type="protein sequence ID" value="MTW32531.1"/>
    <property type="molecule type" value="Genomic_DNA"/>
</dbReference>
<evidence type="ECO:0000256" key="1">
    <source>
        <dbReference type="ARBA" id="ARBA00022481"/>
    </source>
</evidence>
<dbReference type="SMART" id="SM00304">
    <property type="entry name" value="HAMP"/>
    <property type="match status" value="1"/>
</dbReference>
<dbReference type="PROSITE" id="PS50111">
    <property type="entry name" value="CHEMOTAXIS_TRANSDUC_2"/>
    <property type="match status" value="1"/>
</dbReference>
<comment type="similarity">
    <text evidence="2">Belongs to the methyl-accepting chemotaxis (MCP) protein family.</text>
</comment>
<keyword evidence="4" id="KW-0812">Transmembrane</keyword>
<accession>A0ABW9SK48</accession>
<dbReference type="InterPro" id="IPR003660">
    <property type="entry name" value="HAMP_dom"/>
</dbReference>
<keyword evidence="8" id="KW-1185">Reference proteome</keyword>
<evidence type="ECO:0000256" key="2">
    <source>
        <dbReference type="ARBA" id="ARBA00029447"/>
    </source>
</evidence>
<feature type="transmembrane region" description="Helical" evidence="4">
    <location>
        <begin position="354"/>
        <end position="375"/>
    </location>
</feature>
<evidence type="ECO:0000256" key="3">
    <source>
        <dbReference type="PROSITE-ProRule" id="PRU00284"/>
    </source>
</evidence>
<protein>
    <submittedName>
        <fullName evidence="7">HAMP domain-containing protein</fullName>
    </submittedName>
</protein>
<evidence type="ECO:0000313" key="7">
    <source>
        <dbReference type="EMBL" id="MTW32531.1"/>
    </source>
</evidence>
<proteinExistence type="inferred from homology"/>
<dbReference type="InterPro" id="IPR013587">
    <property type="entry name" value="Nitrate/nitrite_sensing"/>
</dbReference>
<dbReference type="Gene3D" id="1.10.287.950">
    <property type="entry name" value="Methyl-accepting chemotaxis protein"/>
    <property type="match status" value="1"/>
</dbReference>
<feature type="domain" description="HAMP" evidence="6">
    <location>
        <begin position="376"/>
        <end position="428"/>
    </location>
</feature>
<dbReference type="PROSITE" id="PS50885">
    <property type="entry name" value="HAMP"/>
    <property type="match status" value="1"/>
</dbReference>
<keyword evidence="4" id="KW-1133">Transmembrane helix</keyword>
<dbReference type="Pfam" id="PF08376">
    <property type="entry name" value="NIT"/>
    <property type="match status" value="1"/>
</dbReference>
<dbReference type="Proteomes" id="UP000735592">
    <property type="component" value="Unassembled WGS sequence"/>
</dbReference>
<feature type="transmembrane region" description="Helical" evidence="4">
    <location>
        <begin position="51"/>
        <end position="70"/>
    </location>
</feature>
<sequence>MYCLYMFKAGTTRYPLAPLPCPPTPCTVRFMSMTMNSIDALLDRLLLWQKFVLLAVVALVVALIPATLYLQQTTATIAAAQTEIEGTAPAAAIFKVIQLTQQHRGLAALALGGAPEAGQKRSAKQQQVDQAYASMGELIGGMDNADLAQRWEQQQQRWQTLREALGGGQATVAQSYLLHTSLISGLLGVNDMVADQFGLQLDTSIDSHQLIQAVYYQMPYLAEETGRLRALGTALLNQHEASAEQRAALAGAIARVQDRLEQTGTALRKATAASPALASALAAPWQTAEQQTLAIMALASERIVQADTLDYASATYLERATSTIDAQFAINGAAASSLTAMLDARIEALRMRRWMMFGAMAGLIVAAGLFARLIARSVSQPLVRAVEITRRIAQGDLTSRFEQGGQSETAQLMHALQDMNQGLLNIVSSVRNSVGNIDSASCDISSGNMDLSSRTETQASNLQQTAASMEQITATVRQSVDHAREVDQLISAAAGVAGRGGDVVQQVVDTMGEINQAARRIVDIISVIDGIAFQTNLLALNASVEAARAGEQGRGFAVVAGEVRNLAQRSAAAARDIKQLIDNSVQRIEAGNALAEHAGQAMTEVVGSVQRVTAIMAHMVEAAQEQSTGIEQVNLAIAQIDEMTQQNAALVEQSAAASESLKEQAGALSDAVAVFTLERVRPQRMALDYA</sequence>
<comment type="caution">
    <text evidence="7">The sequence shown here is derived from an EMBL/GenBank/DDBJ whole genome shotgun (WGS) entry which is preliminary data.</text>
</comment>
<reference evidence="7 8" key="1">
    <citation type="submission" date="2019-11" db="EMBL/GenBank/DDBJ databases">
        <title>Type strains purchased from KCTC, JCM and DSMZ.</title>
        <authorList>
            <person name="Lu H."/>
        </authorList>
    </citation>
    <scope>NUCLEOTIDE SEQUENCE [LARGE SCALE GENOMIC DNA]</scope>
    <source>
        <strain evidence="7 8">DSM 103461</strain>
    </source>
</reference>
<keyword evidence="4" id="KW-0472">Membrane</keyword>
<dbReference type="Pfam" id="PF00672">
    <property type="entry name" value="HAMP"/>
    <property type="match status" value="1"/>
</dbReference>
<dbReference type="CDD" id="cd06225">
    <property type="entry name" value="HAMP"/>
    <property type="match status" value="1"/>
</dbReference>
<dbReference type="SMART" id="SM00283">
    <property type="entry name" value="MA"/>
    <property type="match status" value="1"/>
</dbReference>
<dbReference type="CDD" id="cd11386">
    <property type="entry name" value="MCP_signal"/>
    <property type="match status" value="1"/>
</dbReference>
<dbReference type="PANTHER" id="PTHR43531">
    <property type="entry name" value="PROTEIN ICFG"/>
    <property type="match status" value="1"/>
</dbReference>
<keyword evidence="1" id="KW-0488">Methylation</keyword>
<gene>
    <name evidence="7" type="ORF">GM655_06795</name>
</gene>
<dbReference type="SUPFAM" id="SSF58104">
    <property type="entry name" value="Methyl-accepting chemotaxis protein (MCP) signaling domain"/>
    <property type="match status" value="1"/>
</dbReference>
<evidence type="ECO:0000313" key="8">
    <source>
        <dbReference type="Proteomes" id="UP000735592"/>
    </source>
</evidence>
<dbReference type="InterPro" id="IPR051310">
    <property type="entry name" value="MCP_chemotaxis"/>
</dbReference>
<organism evidence="7 8">
    <name type="scientific">Pseudoduganella danionis</name>
    <dbReference type="NCBI Taxonomy" id="1890295"/>
    <lineage>
        <taxon>Bacteria</taxon>
        <taxon>Pseudomonadati</taxon>
        <taxon>Pseudomonadota</taxon>
        <taxon>Betaproteobacteria</taxon>
        <taxon>Burkholderiales</taxon>
        <taxon>Oxalobacteraceae</taxon>
        <taxon>Telluria group</taxon>
        <taxon>Pseudoduganella</taxon>
    </lineage>
</organism>
<evidence type="ECO:0000259" key="5">
    <source>
        <dbReference type="PROSITE" id="PS50111"/>
    </source>
</evidence>
<dbReference type="PANTHER" id="PTHR43531:SF14">
    <property type="entry name" value="METHYL-ACCEPTING CHEMOTAXIS PROTEIN I-RELATED"/>
    <property type="match status" value="1"/>
</dbReference>
<evidence type="ECO:0000256" key="4">
    <source>
        <dbReference type="SAM" id="Phobius"/>
    </source>
</evidence>
<evidence type="ECO:0000259" key="6">
    <source>
        <dbReference type="PROSITE" id="PS50885"/>
    </source>
</evidence>
<keyword evidence="3" id="KW-0807">Transducer</keyword>
<dbReference type="Pfam" id="PF00015">
    <property type="entry name" value="MCPsignal"/>
    <property type="match status" value="1"/>
</dbReference>
<name>A0ABW9SK48_9BURK</name>
<dbReference type="InterPro" id="IPR004089">
    <property type="entry name" value="MCPsignal_dom"/>
</dbReference>
<feature type="domain" description="Methyl-accepting transducer" evidence="5">
    <location>
        <begin position="433"/>
        <end position="662"/>
    </location>
</feature>